<dbReference type="EMBL" id="JBHSWB010000001">
    <property type="protein sequence ID" value="MFC6659981.1"/>
    <property type="molecule type" value="Genomic_DNA"/>
</dbReference>
<reference evidence="2" key="1">
    <citation type="journal article" date="2019" name="Int. J. Syst. Evol. Microbiol.">
        <title>The Global Catalogue of Microorganisms (GCM) 10K type strain sequencing project: providing services to taxonomists for standard genome sequencing and annotation.</title>
        <authorList>
            <consortium name="The Broad Institute Genomics Platform"/>
            <consortium name="The Broad Institute Genome Sequencing Center for Infectious Disease"/>
            <person name="Wu L."/>
            <person name="Ma J."/>
        </authorList>
    </citation>
    <scope>NUCLEOTIDE SEQUENCE [LARGE SCALE GENOMIC DNA]</scope>
    <source>
        <strain evidence="2">CCUG 63830</strain>
    </source>
</reference>
<name>A0ABW1ZGT0_9DEIO</name>
<evidence type="ECO:0008006" key="3">
    <source>
        <dbReference type="Google" id="ProtNLM"/>
    </source>
</evidence>
<evidence type="ECO:0000313" key="2">
    <source>
        <dbReference type="Proteomes" id="UP001596317"/>
    </source>
</evidence>
<organism evidence="1 2">
    <name type="scientific">Deinococcus multiflagellatus</name>
    <dbReference type="NCBI Taxonomy" id="1656887"/>
    <lineage>
        <taxon>Bacteria</taxon>
        <taxon>Thermotogati</taxon>
        <taxon>Deinococcota</taxon>
        <taxon>Deinococci</taxon>
        <taxon>Deinococcales</taxon>
        <taxon>Deinococcaceae</taxon>
        <taxon>Deinococcus</taxon>
    </lineage>
</organism>
<evidence type="ECO:0000313" key="1">
    <source>
        <dbReference type="EMBL" id="MFC6659981.1"/>
    </source>
</evidence>
<protein>
    <recommendedName>
        <fullName evidence="3">Nitronate monooxygenase domain-containing protein</fullName>
    </recommendedName>
</protein>
<dbReference type="InterPro" id="IPR013785">
    <property type="entry name" value="Aldolase_TIM"/>
</dbReference>
<keyword evidence="2" id="KW-1185">Reference proteome</keyword>
<dbReference type="Proteomes" id="UP001596317">
    <property type="component" value="Unassembled WGS sequence"/>
</dbReference>
<comment type="caution">
    <text evidence="1">The sequence shown here is derived from an EMBL/GenBank/DDBJ whole genome shotgun (WGS) entry which is preliminary data.</text>
</comment>
<dbReference type="RefSeq" id="WP_380054770.1">
    <property type="nucleotide sequence ID" value="NZ_JBHSWB010000001.1"/>
</dbReference>
<gene>
    <name evidence="1" type="ORF">ACFP90_06175</name>
</gene>
<accession>A0ABW1ZGT0</accession>
<dbReference type="Gene3D" id="3.20.20.70">
    <property type="entry name" value="Aldolase class I"/>
    <property type="match status" value="1"/>
</dbReference>
<proteinExistence type="predicted"/>
<sequence length="119" mass="12322">MTTLPASAAAPALPVPAPLPRIIQGGMGIAVSDWQLARTVSQHGGLGVVSGTGIDTVLLRRLQDGDPGGHLRRVLATFPNPLLVQACLGRFFRPGAGRPANPMPACRCRRLAATATPGR</sequence>